<dbReference type="EMBL" id="PUGT01000868">
    <property type="protein sequence ID" value="PQM90116.1"/>
    <property type="molecule type" value="Genomic_DNA"/>
</dbReference>
<protein>
    <submittedName>
        <fullName evidence="1">Uncharacterized protein</fullName>
    </submittedName>
</protein>
<organism evidence="1 2">
    <name type="scientific">Shigella dysenteriae</name>
    <dbReference type="NCBI Taxonomy" id="622"/>
    <lineage>
        <taxon>Bacteria</taxon>
        <taxon>Pseudomonadati</taxon>
        <taxon>Pseudomonadota</taxon>
        <taxon>Gammaproteobacteria</taxon>
        <taxon>Enterobacterales</taxon>
        <taxon>Enterobacteriaceae</taxon>
        <taxon>Shigella</taxon>
    </lineage>
</organism>
<dbReference type="AlphaFoldDB" id="A0A2S8CX48"/>
<sequence length="67" mass="7579">MREFSPLCTEFARCTPPPYIPSLIAVSRETFPFLCYCSCGEVNARSLQDNSKIRAFLLLLMSGGRSW</sequence>
<accession>A0A2S8CX48</accession>
<evidence type="ECO:0000313" key="1">
    <source>
        <dbReference type="EMBL" id="PQM90116.1"/>
    </source>
</evidence>
<proteinExistence type="predicted"/>
<reference evidence="1 2" key="1">
    <citation type="submission" date="2018-02" db="EMBL/GenBank/DDBJ databases">
        <title>Distribution and characterization of Shiga toxin converting temperate phage carried by Shigella flexneri in Hispaniola.</title>
        <authorList>
            <person name="Fogolari M."/>
            <person name="Mavian C."/>
            <person name="Angeletti S."/>
            <person name="Salemi M."/>
            <person name="Lampel K.A."/>
            <person name="Maurelli A.T."/>
        </authorList>
    </citation>
    <scope>NUCLEOTIDE SEQUENCE [LARGE SCALE GENOMIC DNA]</scope>
    <source>
        <strain evidence="1 2">BS979</strain>
    </source>
</reference>
<comment type="caution">
    <text evidence="1">The sequence shown here is derived from an EMBL/GenBank/DDBJ whole genome shotgun (WGS) entry which is preliminary data.</text>
</comment>
<name>A0A2S8CX48_SHIDY</name>
<gene>
    <name evidence="1" type="ORF">C5K18_31900</name>
</gene>
<dbReference type="Proteomes" id="UP000238186">
    <property type="component" value="Unassembled WGS sequence"/>
</dbReference>
<evidence type="ECO:0000313" key="2">
    <source>
        <dbReference type="Proteomes" id="UP000238186"/>
    </source>
</evidence>